<dbReference type="AlphaFoldDB" id="A0A2P2J231"/>
<name>A0A2P2J231_RHIMU</name>
<dbReference type="EMBL" id="GGEC01007035">
    <property type="protein sequence ID" value="MBW87518.1"/>
    <property type="molecule type" value="Transcribed_RNA"/>
</dbReference>
<evidence type="ECO:0000313" key="1">
    <source>
        <dbReference type="EMBL" id="MBW87518.1"/>
    </source>
</evidence>
<reference evidence="1" key="1">
    <citation type="submission" date="2018-02" db="EMBL/GenBank/DDBJ databases">
        <title>Rhizophora mucronata_Transcriptome.</title>
        <authorList>
            <person name="Meera S.P."/>
            <person name="Sreeshan A."/>
            <person name="Augustine A."/>
        </authorList>
    </citation>
    <scope>NUCLEOTIDE SEQUENCE</scope>
    <source>
        <tissue evidence="1">Leaf</tissue>
    </source>
</reference>
<proteinExistence type="predicted"/>
<organism evidence="1">
    <name type="scientific">Rhizophora mucronata</name>
    <name type="common">Asiatic mangrove</name>
    <dbReference type="NCBI Taxonomy" id="61149"/>
    <lineage>
        <taxon>Eukaryota</taxon>
        <taxon>Viridiplantae</taxon>
        <taxon>Streptophyta</taxon>
        <taxon>Embryophyta</taxon>
        <taxon>Tracheophyta</taxon>
        <taxon>Spermatophyta</taxon>
        <taxon>Magnoliopsida</taxon>
        <taxon>eudicotyledons</taxon>
        <taxon>Gunneridae</taxon>
        <taxon>Pentapetalae</taxon>
        <taxon>rosids</taxon>
        <taxon>fabids</taxon>
        <taxon>Malpighiales</taxon>
        <taxon>Rhizophoraceae</taxon>
        <taxon>Rhizophora</taxon>
    </lineage>
</organism>
<accession>A0A2P2J231</accession>
<sequence length="23" mass="2438">MCTSLHSGAHLCLAPKLQETLAL</sequence>
<protein>
    <submittedName>
        <fullName evidence="1">Uncharacterized protein</fullName>
    </submittedName>
</protein>